<feature type="region of interest" description="Disordered" evidence="1">
    <location>
        <begin position="284"/>
        <end position="358"/>
    </location>
</feature>
<dbReference type="AlphaFoldDB" id="A0A1B6MUA6"/>
<evidence type="ECO:0000256" key="1">
    <source>
        <dbReference type="SAM" id="MobiDB-lite"/>
    </source>
</evidence>
<organism evidence="2">
    <name type="scientific">Graphocephala atropunctata</name>
    <dbReference type="NCBI Taxonomy" id="36148"/>
    <lineage>
        <taxon>Eukaryota</taxon>
        <taxon>Metazoa</taxon>
        <taxon>Ecdysozoa</taxon>
        <taxon>Arthropoda</taxon>
        <taxon>Hexapoda</taxon>
        <taxon>Insecta</taxon>
        <taxon>Pterygota</taxon>
        <taxon>Neoptera</taxon>
        <taxon>Paraneoptera</taxon>
        <taxon>Hemiptera</taxon>
        <taxon>Auchenorrhyncha</taxon>
        <taxon>Membracoidea</taxon>
        <taxon>Cicadellidae</taxon>
        <taxon>Cicadellinae</taxon>
        <taxon>Cicadellini</taxon>
        <taxon>Graphocephala</taxon>
    </lineage>
</organism>
<feature type="compositionally biased region" description="Polar residues" evidence="1">
    <location>
        <begin position="297"/>
        <end position="317"/>
    </location>
</feature>
<dbReference type="EMBL" id="GEBQ01000472">
    <property type="protein sequence ID" value="JAT39505.1"/>
    <property type="molecule type" value="Transcribed_RNA"/>
</dbReference>
<accession>A0A1B6MUA6</accession>
<feature type="compositionally biased region" description="Basic residues" evidence="1">
    <location>
        <begin position="1"/>
        <end position="13"/>
    </location>
</feature>
<evidence type="ECO:0000313" key="2">
    <source>
        <dbReference type="EMBL" id="JAT39505.1"/>
    </source>
</evidence>
<feature type="compositionally biased region" description="Polar residues" evidence="1">
    <location>
        <begin position="179"/>
        <end position="212"/>
    </location>
</feature>
<feature type="region of interest" description="Disordered" evidence="1">
    <location>
        <begin position="177"/>
        <end position="212"/>
    </location>
</feature>
<reference evidence="2" key="1">
    <citation type="submission" date="2015-11" db="EMBL/GenBank/DDBJ databases">
        <title>De novo transcriptome assembly of four potential Pierce s Disease insect vectors from Arizona vineyards.</title>
        <authorList>
            <person name="Tassone E.E."/>
        </authorList>
    </citation>
    <scope>NUCLEOTIDE SEQUENCE</scope>
</reference>
<feature type="region of interest" description="Disordered" evidence="1">
    <location>
        <begin position="1"/>
        <end position="52"/>
    </location>
</feature>
<proteinExistence type="predicted"/>
<gene>
    <name evidence="2" type="ORF">g.20314</name>
</gene>
<sequence>MAPTCRRSKRKPAKNNTSDTSIVPRKRAKKNPTNQNTKAKLIGKNKRRSTKMNVKTNLPQTDSVVFISEIPCNSSRMEREKYKRLQLNSALFLSPPLPAKRVQSHISVITISTDDSEVAVERTAEWVENLETGVDSSELSCREEAFVGDVDPLGGEQLSEQMSEAEDVREQMSLLQIPPKSSATQMRLSSANSESQGSRSATNTDYTSNKSLPFSFLTNPPIGLYTDLNLSLNSEHPHTISTDGSSKVTENATKNPNNFLFGNQKSFLETWKYNTPHTGGFVLDLFSPPVENEDSSESQQNPSSCLTSTEPDFQPNDNPEEELENQTLLEAPSTSSPETIPIHQHSSDGSSEDETFDS</sequence>
<name>A0A1B6MUA6_9HEMI</name>
<protein>
    <submittedName>
        <fullName evidence="2">Uncharacterized protein</fullName>
    </submittedName>
</protein>
<feature type="compositionally biased region" description="Basic residues" evidence="1">
    <location>
        <begin position="41"/>
        <end position="50"/>
    </location>
</feature>
<feature type="compositionally biased region" description="Polar residues" evidence="1">
    <location>
        <begin position="325"/>
        <end position="338"/>
    </location>
</feature>